<protein>
    <submittedName>
        <fullName evidence="1">DUF3822 family protein</fullName>
    </submittedName>
</protein>
<dbReference type="CDD" id="cd24013">
    <property type="entry name" value="ASKHA_ATPase_BT3980-like"/>
    <property type="match status" value="1"/>
</dbReference>
<proteinExistence type="predicted"/>
<evidence type="ECO:0000313" key="2">
    <source>
        <dbReference type="Proteomes" id="UP000605990"/>
    </source>
</evidence>
<dbReference type="Gene3D" id="3.30.420.250">
    <property type="match status" value="1"/>
</dbReference>
<dbReference type="Pfam" id="PF12864">
    <property type="entry name" value="DUF3822"/>
    <property type="match status" value="1"/>
</dbReference>
<dbReference type="Gene3D" id="3.30.420.260">
    <property type="match status" value="1"/>
</dbReference>
<accession>A0ABR7IW55</accession>
<comment type="caution">
    <text evidence="1">The sequence shown here is derived from an EMBL/GenBank/DDBJ whole genome shotgun (WGS) entry which is preliminary data.</text>
</comment>
<evidence type="ECO:0000313" key="1">
    <source>
        <dbReference type="EMBL" id="MBC5834021.1"/>
    </source>
</evidence>
<sequence length="270" mass="32212">MENMNQDITQKTYKKLCFEVATSNLSFCVIDLISNKIITHKSYAFNQNNVLEEEFWKIFVENPILEEKYDDVIVLHNSNLNTFVPSSLFDPNYLGSYLQYNSKVFETDYFAYDYLDTYDLNNVFIPYTNINNYLLDHYDTFDYKNCNSIFVKKALDFSKNNDAKQVWVHFQKDRFEIVVTKNKHLLLFNTFIYKTLEDFIYYLLFTYEQLQLNPEIVPVQFVGDISEESDSFKIAYKYIRNCSLLDVSHLKTAFNVDEKDLLKHFILFHS</sequence>
<organism evidence="1 2">
    <name type="scientific">Flavobacterium bernardetii</name>
    <dbReference type="NCBI Taxonomy" id="2813823"/>
    <lineage>
        <taxon>Bacteria</taxon>
        <taxon>Pseudomonadati</taxon>
        <taxon>Bacteroidota</taxon>
        <taxon>Flavobacteriia</taxon>
        <taxon>Flavobacteriales</taxon>
        <taxon>Flavobacteriaceae</taxon>
        <taxon>Flavobacterium</taxon>
    </lineage>
</organism>
<dbReference type="EMBL" id="JACRUN010000001">
    <property type="protein sequence ID" value="MBC5834021.1"/>
    <property type="molecule type" value="Genomic_DNA"/>
</dbReference>
<name>A0ABR7IW55_9FLAO</name>
<reference evidence="1 2" key="1">
    <citation type="submission" date="2020-08" db="EMBL/GenBank/DDBJ databases">
        <title>Description of novel Flavobacterium F-408 isolate.</title>
        <authorList>
            <person name="Saticioglu I.B."/>
            <person name="Duman M."/>
            <person name="Altun S."/>
        </authorList>
    </citation>
    <scope>NUCLEOTIDE SEQUENCE [LARGE SCALE GENOMIC DNA]</scope>
    <source>
        <strain evidence="1 2">F-408</strain>
    </source>
</reference>
<dbReference type="Proteomes" id="UP000605990">
    <property type="component" value="Unassembled WGS sequence"/>
</dbReference>
<dbReference type="InterPro" id="IPR024213">
    <property type="entry name" value="DUF3822"/>
</dbReference>
<gene>
    <name evidence="1" type="ORF">H8R27_03905</name>
</gene>
<keyword evidence="2" id="KW-1185">Reference proteome</keyword>